<accession>A0A7Y9IQ29</accession>
<dbReference type="EMBL" id="JACBYR010000001">
    <property type="protein sequence ID" value="NYE80796.1"/>
    <property type="molecule type" value="Genomic_DNA"/>
</dbReference>
<dbReference type="Pfam" id="PF03550">
    <property type="entry name" value="LolB"/>
    <property type="match status" value="1"/>
</dbReference>
<keyword evidence="5" id="KW-0813">Transport</keyword>
<keyword evidence="9" id="KW-0564">Palmitate</keyword>
<feature type="signal peptide" evidence="13">
    <location>
        <begin position="1"/>
        <end position="29"/>
    </location>
</feature>
<evidence type="ECO:0000256" key="1">
    <source>
        <dbReference type="ARBA" id="ARBA00004459"/>
    </source>
</evidence>
<keyword evidence="8" id="KW-0472">Membrane</keyword>
<evidence type="ECO:0000256" key="10">
    <source>
        <dbReference type="ARBA" id="ARBA00023186"/>
    </source>
</evidence>
<dbReference type="InterPro" id="IPR029046">
    <property type="entry name" value="LolA/LolB/LppX"/>
</dbReference>
<dbReference type="AlphaFoldDB" id="A0A7Y9IQ29"/>
<evidence type="ECO:0000256" key="7">
    <source>
        <dbReference type="ARBA" id="ARBA00022927"/>
    </source>
</evidence>
<sequence length="205" mass="21446">MKIRCAKIRSGLMRLLFPAILIGALSACAVPVPIPVPGGASEAPTAAALSRVGRFALRVDEVGGKQNAVQGGFAWRDDGQSLVLDLVSPLGATLARVEAGPQGAMLREANGTETHALNPDALVALVLGSRIPVAGMRDWLRGALPDSPPATVTEKDAQGRPTAFEQAGWQVQASQYDAAGPTRMALQRQEPTGQNVDLRLVINTP</sequence>
<dbReference type="GO" id="GO:0009279">
    <property type="term" value="C:cell outer membrane"/>
    <property type="evidence" value="ECO:0007669"/>
    <property type="project" value="UniProtKB-SubCell"/>
</dbReference>
<dbReference type="NCBIfam" id="TIGR01643">
    <property type="entry name" value="YD_repeat_2x"/>
    <property type="match status" value="1"/>
</dbReference>
<evidence type="ECO:0000256" key="8">
    <source>
        <dbReference type="ARBA" id="ARBA00023136"/>
    </source>
</evidence>
<dbReference type="SUPFAM" id="SSF89392">
    <property type="entry name" value="Prokaryotic lipoproteins and lipoprotein localization factors"/>
    <property type="match status" value="1"/>
</dbReference>
<evidence type="ECO:0000313" key="15">
    <source>
        <dbReference type="Proteomes" id="UP000542125"/>
    </source>
</evidence>
<comment type="subcellular location">
    <subcellularLocation>
        <location evidence="1">Cell outer membrane</location>
        <topology evidence="1">Lipid-anchor</topology>
    </subcellularLocation>
</comment>
<proteinExistence type="inferred from homology"/>
<evidence type="ECO:0000256" key="4">
    <source>
        <dbReference type="ARBA" id="ARBA00016202"/>
    </source>
</evidence>
<comment type="similarity">
    <text evidence="2">Belongs to the LolB family.</text>
</comment>
<keyword evidence="12 14" id="KW-0449">Lipoprotein</keyword>
<dbReference type="InterPro" id="IPR006530">
    <property type="entry name" value="YD"/>
</dbReference>
<dbReference type="PROSITE" id="PS51257">
    <property type="entry name" value="PROKAR_LIPOPROTEIN"/>
    <property type="match status" value="1"/>
</dbReference>
<keyword evidence="15" id="KW-1185">Reference proteome</keyword>
<dbReference type="CDD" id="cd16326">
    <property type="entry name" value="LolB"/>
    <property type="match status" value="1"/>
</dbReference>
<comment type="caution">
    <text evidence="14">The sequence shown here is derived from an EMBL/GenBank/DDBJ whole genome shotgun (WGS) entry which is preliminary data.</text>
</comment>
<protein>
    <recommendedName>
        <fullName evidence="4">Outer-membrane lipoprotein LolB</fullName>
    </recommendedName>
</protein>
<evidence type="ECO:0000256" key="3">
    <source>
        <dbReference type="ARBA" id="ARBA00011245"/>
    </source>
</evidence>
<comment type="subunit">
    <text evidence="3">Monomer.</text>
</comment>
<evidence type="ECO:0000256" key="12">
    <source>
        <dbReference type="ARBA" id="ARBA00023288"/>
    </source>
</evidence>
<keyword evidence="6 13" id="KW-0732">Signal</keyword>
<evidence type="ECO:0000256" key="9">
    <source>
        <dbReference type="ARBA" id="ARBA00023139"/>
    </source>
</evidence>
<dbReference type="Proteomes" id="UP000542125">
    <property type="component" value="Unassembled WGS sequence"/>
</dbReference>
<evidence type="ECO:0000256" key="6">
    <source>
        <dbReference type="ARBA" id="ARBA00022729"/>
    </source>
</evidence>
<keyword evidence="11" id="KW-0998">Cell outer membrane</keyword>
<evidence type="ECO:0000256" key="11">
    <source>
        <dbReference type="ARBA" id="ARBA00023237"/>
    </source>
</evidence>
<evidence type="ECO:0000256" key="13">
    <source>
        <dbReference type="SAM" id="SignalP"/>
    </source>
</evidence>
<organism evidence="14 15">
    <name type="scientific">Pigmentiphaga litoralis</name>
    <dbReference type="NCBI Taxonomy" id="516702"/>
    <lineage>
        <taxon>Bacteria</taxon>
        <taxon>Pseudomonadati</taxon>
        <taxon>Pseudomonadota</taxon>
        <taxon>Betaproteobacteria</taxon>
        <taxon>Burkholderiales</taxon>
        <taxon>Alcaligenaceae</taxon>
        <taxon>Pigmentiphaga</taxon>
    </lineage>
</organism>
<keyword evidence="10" id="KW-0143">Chaperone</keyword>
<evidence type="ECO:0000313" key="14">
    <source>
        <dbReference type="EMBL" id="NYE80796.1"/>
    </source>
</evidence>
<dbReference type="InterPro" id="IPR004565">
    <property type="entry name" value="OM_lipoprot_LolB"/>
</dbReference>
<keyword evidence="7" id="KW-0653">Protein transport</keyword>
<evidence type="ECO:0000256" key="5">
    <source>
        <dbReference type="ARBA" id="ARBA00022448"/>
    </source>
</evidence>
<dbReference type="GO" id="GO:0015031">
    <property type="term" value="P:protein transport"/>
    <property type="evidence" value="ECO:0007669"/>
    <property type="project" value="UniProtKB-KW"/>
</dbReference>
<feature type="chain" id="PRO_5031174431" description="Outer-membrane lipoprotein LolB" evidence="13">
    <location>
        <begin position="30"/>
        <end position="205"/>
    </location>
</feature>
<name>A0A7Y9IQ29_9BURK</name>
<evidence type="ECO:0000256" key="2">
    <source>
        <dbReference type="ARBA" id="ARBA00009696"/>
    </source>
</evidence>
<reference evidence="14 15" key="1">
    <citation type="submission" date="2020-07" db="EMBL/GenBank/DDBJ databases">
        <title>Genomic Encyclopedia of Type Strains, Phase IV (KMG-V): Genome sequencing to study the core and pangenomes of soil and plant-associated prokaryotes.</title>
        <authorList>
            <person name="Whitman W."/>
        </authorList>
    </citation>
    <scope>NUCLEOTIDE SEQUENCE [LARGE SCALE GENOMIC DNA]</scope>
    <source>
        <strain evidence="14 15">SAS40</strain>
    </source>
</reference>
<dbReference type="Gene3D" id="2.50.20.10">
    <property type="entry name" value="Lipoprotein localisation LolA/LolB/LppX"/>
    <property type="match status" value="1"/>
</dbReference>
<gene>
    <name evidence="14" type="ORF">FHW18_000067</name>
</gene>